<dbReference type="EMBL" id="RAQI01000001">
    <property type="protein sequence ID" value="RKE93162.1"/>
    <property type="molecule type" value="Genomic_DNA"/>
</dbReference>
<dbReference type="Gene3D" id="3.10.20.310">
    <property type="entry name" value="membrane protein fhac"/>
    <property type="match status" value="1"/>
</dbReference>
<feature type="domain" description="Polypeptide-transport-associated ShlB-type" evidence="5">
    <location>
        <begin position="91"/>
        <end position="165"/>
    </location>
</feature>
<organism evidence="7 9">
    <name type="scientific">Xenorhabdus ehlersii</name>
    <dbReference type="NCBI Taxonomy" id="290111"/>
    <lineage>
        <taxon>Bacteria</taxon>
        <taxon>Pseudomonadati</taxon>
        <taxon>Pseudomonadota</taxon>
        <taxon>Gammaproteobacteria</taxon>
        <taxon>Enterobacterales</taxon>
        <taxon>Morganellaceae</taxon>
        <taxon>Xenorhabdus</taxon>
    </lineage>
</organism>
<dbReference type="Gene3D" id="2.40.160.50">
    <property type="entry name" value="membrane protein fhac: a member of the omp85/tpsb transporter family"/>
    <property type="match status" value="1"/>
</dbReference>
<dbReference type="InterPro" id="IPR035251">
    <property type="entry name" value="ShlB_POTRA"/>
</dbReference>
<accession>A0A2D0IXJ3</accession>
<dbReference type="OrthoDB" id="290122at2"/>
<evidence type="ECO:0000259" key="5">
    <source>
        <dbReference type="Pfam" id="PF08479"/>
    </source>
</evidence>
<dbReference type="Proteomes" id="UP000283568">
    <property type="component" value="Unassembled WGS sequence"/>
</dbReference>
<keyword evidence="10" id="KW-1185">Reference proteome</keyword>
<sequence>MAIGIFHKIKVGLLGWAVFVIHTAQADEFLISHQAQESRLESSSAILDSQRQQQKTLLDDARQQREDLRKKSVIPEQTMESEPATDTQCVNINEILFQGAESLTVSAQHTVIQPYVHRCVTLAELKQLVRTITNTYITEGYITSQAHLPEQSLADGKLHITVIEGRVDAIKIDGKPPHMAKMLFPGIVGKILNLRDIEQGLEHLNRLASSRFTIEIKPGTQPGYSTVHIRQQARRFPGRGLISVDNSGQKGIGEYQASAELVLDSPLGLGEQWSFSWLQDTDFRPMHHSRSLALSMSIPYGYWTARYHYFYHTSRQELAIMGENYPYDSENQTHQLDITHTLYRDGKQKLGLQAGGRYKEVKSAIAYQKLFLSSPVIKTAYIGSQYSTLLGGGYFTFRPTFEYGNAVTSPPLATRNTFRKFNLSSSYYYPLSPNTAYLTSFYGQLTPDDLPSPERLSLGGGYSVRGYKTQYLSGNQGFYWRQEVTHQLDVGQIGALTFIGALDYGHRVGQPRYGVAKAHLLGSALGVTLTQQVMSSQLMIGKPLYYPHTLKPDAWSLYASVSFEF</sequence>
<keyword evidence="1" id="KW-1134">Transmembrane beta strand</keyword>
<keyword evidence="2" id="KW-0812">Transmembrane</keyword>
<evidence type="ECO:0000313" key="8">
    <source>
        <dbReference type="EMBL" id="RKE93162.1"/>
    </source>
</evidence>
<feature type="domain" description="Haemolysin activator HlyB C-terminal" evidence="4">
    <location>
        <begin position="223"/>
        <end position="528"/>
    </location>
</feature>
<reference evidence="8 10" key="2">
    <citation type="submission" date="2018-09" db="EMBL/GenBank/DDBJ databases">
        <title>Genomic Encyclopedia of Archaeal and Bacterial Type Strains, Phase II (KMG-II): from individual species to whole genera.</title>
        <authorList>
            <person name="Goeker M."/>
        </authorList>
    </citation>
    <scope>NUCLEOTIDE SEQUENCE [LARGE SCALE GENOMIC DNA]</scope>
    <source>
        <strain evidence="8 10">DSM 16337</strain>
    </source>
</reference>
<evidence type="ECO:0000256" key="1">
    <source>
        <dbReference type="ARBA" id="ARBA00022452"/>
    </source>
</evidence>
<evidence type="ECO:0000259" key="6">
    <source>
        <dbReference type="Pfam" id="PF17287"/>
    </source>
</evidence>
<dbReference type="Proteomes" id="UP000225605">
    <property type="component" value="Unassembled WGS sequence"/>
</dbReference>
<dbReference type="AlphaFoldDB" id="A0A2D0IXJ3"/>
<reference evidence="7 9" key="1">
    <citation type="journal article" date="2017" name="Nat. Microbiol.">
        <title>Natural product diversity associated with the nematode symbionts Photorhabdus and Xenorhabdus.</title>
        <authorList>
            <person name="Tobias N.J."/>
            <person name="Wolff H."/>
            <person name="Djahanschiri B."/>
            <person name="Grundmann F."/>
            <person name="Kronenwerth M."/>
            <person name="Shi Y.M."/>
            <person name="Simonyi S."/>
            <person name="Grun P."/>
            <person name="Shapiro-Ilan D."/>
            <person name="Pidot S.J."/>
            <person name="Stinear T.P."/>
            <person name="Ebersberger I."/>
            <person name="Bode H.B."/>
        </authorList>
    </citation>
    <scope>NUCLEOTIDE SEQUENCE [LARGE SCALE GENOMIC DNA]</scope>
    <source>
        <strain evidence="7 9">DSM 16337</strain>
    </source>
</reference>
<protein>
    <submittedName>
        <fullName evidence="7">HecB</fullName>
    </submittedName>
    <submittedName>
        <fullName evidence="8">Hemolysin activation/secretion protein</fullName>
    </submittedName>
</protein>
<proteinExistence type="predicted"/>
<evidence type="ECO:0000256" key="3">
    <source>
        <dbReference type="ARBA" id="ARBA00023237"/>
    </source>
</evidence>
<dbReference type="GO" id="GO:0098046">
    <property type="term" value="C:type V protein secretion system complex"/>
    <property type="evidence" value="ECO:0007669"/>
    <property type="project" value="TreeGrafter"/>
</dbReference>
<evidence type="ECO:0000313" key="9">
    <source>
        <dbReference type="Proteomes" id="UP000225605"/>
    </source>
</evidence>
<dbReference type="InterPro" id="IPR005565">
    <property type="entry name" value="Hemolysn_activator_HlyB_C"/>
</dbReference>
<evidence type="ECO:0000256" key="2">
    <source>
        <dbReference type="ARBA" id="ARBA00022692"/>
    </source>
</evidence>
<dbReference type="InterPro" id="IPR027282">
    <property type="entry name" value="TPS"/>
</dbReference>
<dbReference type="Pfam" id="PF03865">
    <property type="entry name" value="ShlB"/>
    <property type="match status" value="1"/>
</dbReference>
<keyword evidence="1" id="KW-0472">Membrane</keyword>
<dbReference type="GO" id="GO:0008320">
    <property type="term" value="F:protein transmembrane transporter activity"/>
    <property type="evidence" value="ECO:0007669"/>
    <property type="project" value="TreeGrafter"/>
</dbReference>
<dbReference type="Pfam" id="PF08479">
    <property type="entry name" value="POTRA_2"/>
    <property type="match status" value="1"/>
</dbReference>
<dbReference type="InterPro" id="IPR051544">
    <property type="entry name" value="TPS_OM_transporter"/>
</dbReference>
<dbReference type="GO" id="GO:0046819">
    <property type="term" value="P:protein secretion by the type V secretion system"/>
    <property type="evidence" value="ECO:0007669"/>
    <property type="project" value="TreeGrafter"/>
</dbReference>
<dbReference type="Pfam" id="PF17287">
    <property type="entry name" value="POTRA_3"/>
    <property type="match status" value="1"/>
</dbReference>
<evidence type="ECO:0000259" key="4">
    <source>
        <dbReference type="Pfam" id="PF03865"/>
    </source>
</evidence>
<evidence type="ECO:0000313" key="7">
    <source>
        <dbReference type="EMBL" id="PHM26636.1"/>
    </source>
</evidence>
<dbReference type="EMBL" id="NIBT01000002">
    <property type="protein sequence ID" value="PHM26636.1"/>
    <property type="molecule type" value="Genomic_DNA"/>
</dbReference>
<comment type="caution">
    <text evidence="7">The sequence shown here is derived from an EMBL/GenBank/DDBJ whole genome shotgun (WGS) entry which is preliminary data.</text>
</comment>
<feature type="domain" description="ShlB POTRA" evidence="6">
    <location>
        <begin position="166"/>
        <end position="218"/>
    </location>
</feature>
<name>A0A2D0IXJ3_9GAMM</name>
<gene>
    <name evidence="8" type="ORF">BDE27_0872</name>
    <name evidence="7" type="ORF">Xehl_00308</name>
</gene>
<evidence type="ECO:0000313" key="10">
    <source>
        <dbReference type="Proteomes" id="UP000283568"/>
    </source>
</evidence>
<dbReference type="PANTHER" id="PTHR34597:SF3">
    <property type="entry name" value="OUTER MEMBRANE TRANSPORTER CDIB"/>
    <property type="match status" value="1"/>
</dbReference>
<dbReference type="PANTHER" id="PTHR34597">
    <property type="entry name" value="SLR1661 PROTEIN"/>
    <property type="match status" value="1"/>
</dbReference>
<dbReference type="PIRSF" id="PIRSF029745">
    <property type="entry name" value="FhaC"/>
    <property type="match status" value="1"/>
</dbReference>
<dbReference type="InterPro" id="IPR013686">
    <property type="entry name" value="Polypept-transport_assoc_ShlB"/>
</dbReference>
<keyword evidence="3" id="KW-0998">Cell outer membrane</keyword>